<dbReference type="Gene3D" id="2.40.100.10">
    <property type="entry name" value="Cyclophilin-like"/>
    <property type="match status" value="1"/>
</dbReference>
<evidence type="ECO:0000256" key="4">
    <source>
        <dbReference type="ARBA" id="ARBA00023235"/>
    </source>
</evidence>
<dbReference type="InterPro" id="IPR002130">
    <property type="entry name" value="Cyclophilin-type_PPIase_dom"/>
</dbReference>
<keyword evidence="3" id="KW-0697">Rotamase</keyword>
<accession>A0A9P8L7Q9</accession>
<dbReference type="PROSITE" id="PS50072">
    <property type="entry name" value="CSA_PPIASE_2"/>
    <property type="match status" value="1"/>
</dbReference>
<evidence type="ECO:0000313" key="7">
    <source>
        <dbReference type="EMBL" id="KAH0552988.1"/>
    </source>
</evidence>
<dbReference type="InterPro" id="IPR029000">
    <property type="entry name" value="Cyclophilin-like_dom_sf"/>
</dbReference>
<sequence length="367" mass="40354">MAASTTRPRVFLDIQIGTEPAGRLVIELFVDKTPKTCENFRALCTGELGRDLSYSGAPFHRIIEDFMVQGGDITKGNGTGGKSIYGKEFEDENIGWRKIDKEGLVCMANRGKSTNTSQFFITLAPCEHLNAKHTVFGHVVSGQQVLDKMVKLKVDKNDRPHEDVLIVHCGELERRKKPGQPSVKGRSKERVPQRSPSIDEGRRGRKRRRQDSDADERHSYALRNHPPHVKERQHNTPLAHPFATLLHAIRAHHAIVREAAPLPFLAHRHSGGVTVTAHTRVPVLPSGIVTTIIAIVDPVGMLGTTTNALKTLTATTKSVAPMKIGFAARRKRGMEDRPGTRALSRRTNATEGVVGTTLAAETIGIGR</sequence>
<dbReference type="GO" id="GO:0016018">
    <property type="term" value="F:cyclosporin A binding"/>
    <property type="evidence" value="ECO:0007669"/>
    <property type="project" value="TreeGrafter"/>
</dbReference>
<reference evidence="7" key="1">
    <citation type="submission" date="2021-03" db="EMBL/GenBank/DDBJ databases">
        <title>Comparative genomics and phylogenomic investigation of the class Geoglossomycetes provide insights into ecological specialization and systematics.</title>
        <authorList>
            <person name="Melie T."/>
            <person name="Pirro S."/>
            <person name="Miller A.N."/>
            <person name="Quandt A."/>
        </authorList>
    </citation>
    <scope>NUCLEOTIDE SEQUENCE</scope>
    <source>
        <strain evidence="7">CAQ_001_2017</strain>
    </source>
</reference>
<evidence type="ECO:0000313" key="8">
    <source>
        <dbReference type="Proteomes" id="UP000750711"/>
    </source>
</evidence>
<feature type="region of interest" description="Disordered" evidence="5">
    <location>
        <begin position="169"/>
        <end position="234"/>
    </location>
</feature>
<evidence type="ECO:0000256" key="5">
    <source>
        <dbReference type="SAM" id="MobiDB-lite"/>
    </source>
</evidence>
<dbReference type="GO" id="GO:0006457">
    <property type="term" value="P:protein folding"/>
    <property type="evidence" value="ECO:0007669"/>
    <property type="project" value="InterPro"/>
</dbReference>
<dbReference type="FunFam" id="2.40.100.10:FF:000025">
    <property type="entry name" value="Peptidyl-prolyl cis-trans isomerase CYP19-2"/>
    <property type="match status" value="1"/>
</dbReference>
<evidence type="ECO:0000256" key="3">
    <source>
        <dbReference type="ARBA" id="ARBA00023110"/>
    </source>
</evidence>
<dbReference type="SUPFAM" id="SSF50891">
    <property type="entry name" value="Cyclophilin-like"/>
    <property type="match status" value="1"/>
</dbReference>
<dbReference type="EMBL" id="JAGHQM010001662">
    <property type="protein sequence ID" value="KAH0552988.1"/>
    <property type="molecule type" value="Genomic_DNA"/>
</dbReference>
<evidence type="ECO:0000259" key="6">
    <source>
        <dbReference type="PROSITE" id="PS50072"/>
    </source>
</evidence>
<dbReference type="GO" id="GO:0005737">
    <property type="term" value="C:cytoplasm"/>
    <property type="evidence" value="ECO:0007669"/>
    <property type="project" value="TreeGrafter"/>
</dbReference>
<dbReference type="Proteomes" id="UP000750711">
    <property type="component" value="Unassembled WGS sequence"/>
</dbReference>
<evidence type="ECO:0000256" key="2">
    <source>
        <dbReference type="ARBA" id="ARBA00013194"/>
    </source>
</evidence>
<comment type="caution">
    <text evidence="7">The sequence shown here is derived from an EMBL/GenBank/DDBJ whole genome shotgun (WGS) entry which is preliminary data.</text>
</comment>
<dbReference type="EC" id="5.2.1.8" evidence="2"/>
<protein>
    <recommendedName>
        <fullName evidence="2">peptidylprolyl isomerase</fullName>
        <ecNumber evidence="2">5.2.1.8</ecNumber>
    </recommendedName>
</protein>
<keyword evidence="4" id="KW-0413">Isomerase</keyword>
<keyword evidence="8" id="KW-1185">Reference proteome</keyword>
<dbReference type="PROSITE" id="PS00170">
    <property type="entry name" value="CSA_PPIASE_1"/>
    <property type="match status" value="1"/>
</dbReference>
<comment type="catalytic activity">
    <reaction evidence="1">
        <text>[protein]-peptidylproline (omega=180) = [protein]-peptidylproline (omega=0)</text>
        <dbReference type="Rhea" id="RHEA:16237"/>
        <dbReference type="Rhea" id="RHEA-COMP:10747"/>
        <dbReference type="Rhea" id="RHEA-COMP:10748"/>
        <dbReference type="ChEBI" id="CHEBI:83833"/>
        <dbReference type="ChEBI" id="CHEBI:83834"/>
        <dbReference type="EC" id="5.2.1.8"/>
    </reaction>
</comment>
<dbReference type="PANTHER" id="PTHR11071:SF561">
    <property type="entry name" value="PEPTIDYL-PROLYL CIS-TRANS ISOMERASE D-RELATED"/>
    <property type="match status" value="1"/>
</dbReference>
<dbReference type="PANTHER" id="PTHR11071">
    <property type="entry name" value="PEPTIDYL-PROLYL CIS-TRANS ISOMERASE"/>
    <property type="match status" value="1"/>
</dbReference>
<feature type="domain" description="PPIase cyclophilin-type" evidence="6">
    <location>
        <begin position="11"/>
        <end position="171"/>
    </location>
</feature>
<gene>
    <name evidence="7" type="ORF">GP486_006817</name>
</gene>
<organism evidence="7 8">
    <name type="scientific">Trichoglossum hirsutum</name>
    <dbReference type="NCBI Taxonomy" id="265104"/>
    <lineage>
        <taxon>Eukaryota</taxon>
        <taxon>Fungi</taxon>
        <taxon>Dikarya</taxon>
        <taxon>Ascomycota</taxon>
        <taxon>Pezizomycotina</taxon>
        <taxon>Geoglossomycetes</taxon>
        <taxon>Geoglossales</taxon>
        <taxon>Geoglossaceae</taxon>
        <taxon>Trichoglossum</taxon>
    </lineage>
</organism>
<evidence type="ECO:0000256" key="1">
    <source>
        <dbReference type="ARBA" id="ARBA00000971"/>
    </source>
</evidence>
<feature type="compositionally biased region" description="Basic and acidic residues" evidence="5">
    <location>
        <begin position="210"/>
        <end position="219"/>
    </location>
</feature>
<dbReference type="PRINTS" id="PR00153">
    <property type="entry name" value="CSAPPISMRASE"/>
</dbReference>
<dbReference type="GO" id="GO:0003755">
    <property type="term" value="F:peptidyl-prolyl cis-trans isomerase activity"/>
    <property type="evidence" value="ECO:0007669"/>
    <property type="project" value="UniProtKB-KW"/>
</dbReference>
<proteinExistence type="predicted"/>
<dbReference type="InterPro" id="IPR020892">
    <property type="entry name" value="Cyclophilin-type_PPIase_CS"/>
</dbReference>
<name>A0A9P8L7Q9_9PEZI</name>
<feature type="compositionally biased region" description="Basic and acidic residues" evidence="5">
    <location>
        <begin position="186"/>
        <end position="202"/>
    </location>
</feature>
<dbReference type="AlphaFoldDB" id="A0A9P8L7Q9"/>
<dbReference type="Pfam" id="PF00160">
    <property type="entry name" value="Pro_isomerase"/>
    <property type="match status" value="1"/>
</dbReference>